<dbReference type="RefSeq" id="WP_141196137.1">
    <property type="nucleotide sequence ID" value="NZ_CP041186.1"/>
</dbReference>
<reference evidence="2 3" key="1">
    <citation type="submission" date="2019-06" db="EMBL/GenBank/DDBJ databases">
        <title>Persicimonas caeni gen. nov., sp. nov., a predatory bacterium isolated from solar saltern.</title>
        <authorList>
            <person name="Wang S."/>
        </authorList>
    </citation>
    <scope>NUCLEOTIDE SEQUENCE [LARGE SCALE GENOMIC DNA]</scope>
    <source>
        <strain evidence="2 3">YN101</strain>
    </source>
</reference>
<dbReference type="AlphaFoldDB" id="A0A4Y6PN29"/>
<feature type="domain" description="YrdC-like" evidence="1">
    <location>
        <begin position="12"/>
        <end position="200"/>
    </location>
</feature>
<accession>A0A4Y6PN29</accession>
<dbReference type="PROSITE" id="PS51163">
    <property type="entry name" value="YRDC"/>
    <property type="match status" value="1"/>
</dbReference>
<dbReference type="OrthoDB" id="9814580at2"/>
<dbReference type="PANTHER" id="PTHR42828:SF3">
    <property type="entry name" value="THREONYLCARBAMOYL-AMP SYNTHASE"/>
    <property type="match status" value="1"/>
</dbReference>
<dbReference type="Proteomes" id="UP000315995">
    <property type="component" value="Chromosome"/>
</dbReference>
<dbReference type="GO" id="GO:0003725">
    <property type="term" value="F:double-stranded RNA binding"/>
    <property type="evidence" value="ECO:0007669"/>
    <property type="project" value="InterPro"/>
</dbReference>
<gene>
    <name evidence="2" type="ORF">FIV42_02455</name>
</gene>
<accession>A0A5B8XZY8</accession>
<evidence type="ECO:0000313" key="2">
    <source>
        <dbReference type="EMBL" id="QDG49640.1"/>
    </source>
</evidence>
<protein>
    <submittedName>
        <fullName evidence="2">Threonylcarbamoyl-AMP synthase</fullName>
    </submittedName>
</protein>
<evidence type="ECO:0000259" key="1">
    <source>
        <dbReference type="PROSITE" id="PS51163"/>
    </source>
</evidence>
<dbReference type="PANTHER" id="PTHR42828">
    <property type="entry name" value="DHBP SYNTHASE RIBB-LIKE ALPHA/BETA DOMAIN-CONTAINING PROTEIN"/>
    <property type="match status" value="1"/>
</dbReference>
<dbReference type="SUPFAM" id="SSF55821">
    <property type="entry name" value="YrdC/RibB"/>
    <property type="match status" value="1"/>
</dbReference>
<dbReference type="Pfam" id="PF01300">
    <property type="entry name" value="Sua5_yciO_yrdC"/>
    <property type="match status" value="1"/>
</dbReference>
<sequence length="211" mass="23402">MILQINAEHPQPRRIDQVVDTLKDGGLVAYPTDTVYGIGCDIFNKHAVEKLHRLVAEIKGSPDHAPLSFICRDLSNIAEYAHVSDYAYRTLRRMLPGGYTFVLQATKLVPKVMLNKRKTVGIRVPDNPIPIRIVERLGNPIATTSATHSDGDLIPDPWTIEELYGHAVDLVIDGGYVFPEPSTVIDFSGDHPQLIRKGKGPVGDLEYVELI</sequence>
<organism evidence="2 3">
    <name type="scientific">Persicimonas caeni</name>
    <dbReference type="NCBI Taxonomy" id="2292766"/>
    <lineage>
        <taxon>Bacteria</taxon>
        <taxon>Deltaproteobacteria</taxon>
        <taxon>Bradymonadales</taxon>
        <taxon>Bradymonadaceae</taxon>
        <taxon>Persicimonas</taxon>
    </lineage>
</organism>
<evidence type="ECO:0000313" key="3">
    <source>
        <dbReference type="Proteomes" id="UP000315995"/>
    </source>
</evidence>
<dbReference type="InterPro" id="IPR017945">
    <property type="entry name" value="DHBP_synth_RibB-like_a/b_dom"/>
</dbReference>
<name>A0A4Y6PN29_PERCE</name>
<dbReference type="Gene3D" id="3.90.870.10">
    <property type="entry name" value="DHBP synthase"/>
    <property type="match status" value="1"/>
</dbReference>
<dbReference type="InterPro" id="IPR052532">
    <property type="entry name" value="SUA5_domain"/>
</dbReference>
<dbReference type="NCBIfam" id="TIGR00057">
    <property type="entry name" value="L-threonylcarbamoyladenylate synthase"/>
    <property type="match status" value="1"/>
</dbReference>
<dbReference type="InterPro" id="IPR006070">
    <property type="entry name" value="Sua5-like_dom"/>
</dbReference>
<proteinExistence type="predicted"/>
<dbReference type="EMBL" id="CP041186">
    <property type="protein sequence ID" value="QDG49640.1"/>
    <property type="molecule type" value="Genomic_DNA"/>
</dbReference>
<keyword evidence="3" id="KW-1185">Reference proteome</keyword>